<comment type="caution">
    <text evidence="2">The sequence shown here is derived from an EMBL/GenBank/DDBJ whole genome shotgun (WGS) entry which is preliminary data.</text>
</comment>
<feature type="transmembrane region" description="Helical" evidence="1">
    <location>
        <begin position="36"/>
        <end position="58"/>
    </location>
</feature>
<feature type="transmembrane region" description="Helical" evidence="1">
    <location>
        <begin position="12"/>
        <end position="30"/>
    </location>
</feature>
<evidence type="ECO:0000313" key="3">
    <source>
        <dbReference type="Proteomes" id="UP000191056"/>
    </source>
</evidence>
<dbReference type="Proteomes" id="UP000191056">
    <property type="component" value="Unassembled WGS sequence"/>
</dbReference>
<protein>
    <recommendedName>
        <fullName evidence="4">DUF2178 domain-containing protein</fullName>
    </recommendedName>
</protein>
<dbReference type="RefSeq" id="WP_079441880.1">
    <property type="nucleotide sequence ID" value="NZ_MZGT01000085.1"/>
</dbReference>
<keyword evidence="1" id="KW-0812">Transmembrane</keyword>
<dbReference type="OrthoDB" id="1935734at2"/>
<name>A0A1V4ICR3_9CLOT</name>
<organism evidence="2 3">
    <name type="scientific">Clostridium chromiireducens</name>
    <dbReference type="NCBI Taxonomy" id="225345"/>
    <lineage>
        <taxon>Bacteria</taxon>
        <taxon>Bacillati</taxon>
        <taxon>Bacillota</taxon>
        <taxon>Clostridia</taxon>
        <taxon>Eubacteriales</taxon>
        <taxon>Clostridiaceae</taxon>
        <taxon>Clostridium</taxon>
    </lineage>
</organism>
<evidence type="ECO:0008006" key="4">
    <source>
        <dbReference type="Google" id="ProtNLM"/>
    </source>
</evidence>
<keyword evidence="1" id="KW-0472">Membrane</keyword>
<keyword evidence="1" id="KW-1133">Transmembrane helix</keyword>
<keyword evidence="3" id="KW-1185">Reference proteome</keyword>
<evidence type="ECO:0000313" key="2">
    <source>
        <dbReference type="EMBL" id="OPJ57792.1"/>
    </source>
</evidence>
<sequence length="130" mass="14946">MKKEMNLRTKELLVSGIFGIVWIAIGFLNYFQLNFILKAIVSLVLLIASISFLVPYFIKAEKEDEMSLLNQRKAKSRLCDLLILGISIFTLMSVYKDVWVVDLKFIMPFIIGGVNLIKYIFFVLGERFGV</sequence>
<feature type="transmembrane region" description="Helical" evidence="1">
    <location>
        <begin position="105"/>
        <end position="124"/>
    </location>
</feature>
<dbReference type="STRING" id="225345.CLCHR_42440"/>
<dbReference type="EMBL" id="MZGT01000085">
    <property type="protein sequence ID" value="OPJ57792.1"/>
    <property type="molecule type" value="Genomic_DNA"/>
</dbReference>
<gene>
    <name evidence="2" type="ORF">CLCHR_42440</name>
</gene>
<feature type="transmembrane region" description="Helical" evidence="1">
    <location>
        <begin position="78"/>
        <end position="99"/>
    </location>
</feature>
<evidence type="ECO:0000256" key="1">
    <source>
        <dbReference type="SAM" id="Phobius"/>
    </source>
</evidence>
<dbReference type="AlphaFoldDB" id="A0A1V4ICR3"/>
<accession>A0A1V4ICR3</accession>
<reference evidence="2 3" key="1">
    <citation type="submission" date="2017-03" db="EMBL/GenBank/DDBJ databases">
        <title>Genome sequence of Clostridium chromiireducens DSM 23318.</title>
        <authorList>
            <person name="Poehlein A."/>
            <person name="Daniel R."/>
        </authorList>
    </citation>
    <scope>NUCLEOTIDE SEQUENCE [LARGE SCALE GENOMIC DNA]</scope>
    <source>
        <strain evidence="2 3">DSM 23318</strain>
    </source>
</reference>
<proteinExistence type="predicted"/>